<dbReference type="InterPro" id="IPR036388">
    <property type="entry name" value="WH-like_DNA-bd_sf"/>
</dbReference>
<evidence type="ECO:0000256" key="1">
    <source>
        <dbReference type="ARBA" id="ARBA00023015"/>
    </source>
</evidence>
<evidence type="ECO:0000313" key="6">
    <source>
        <dbReference type="Proteomes" id="UP000824005"/>
    </source>
</evidence>
<dbReference type="InterPro" id="IPR026881">
    <property type="entry name" value="WYL_dom"/>
</dbReference>
<comment type="caution">
    <text evidence="5">The sequence shown here is derived from an EMBL/GenBank/DDBJ whole genome shotgun (WGS) entry which is preliminary data.</text>
</comment>
<dbReference type="Pfam" id="PF13280">
    <property type="entry name" value="WYL"/>
    <property type="match status" value="1"/>
</dbReference>
<dbReference type="PANTHER" id="PTHR34580:SF3">
    <property type="entry name" value="PROTEIN PAFB"/>
    <property type="match status" value="1"/>
</dbReference>
<dbReference type="Proteomes" id="UP000824005">
    <property type="component" value="Unassembled WGS sequence"/>
</dbReference>
<proteinExistence type="predicted"/>
<dbReference type="Gene3D" id="1.10.10.10">
    <property type="entry name" value="Winged helix-like DNA-binding domain superfamily/Winged helix DNA-binding domain"/>
    <property type="match status" value="1"/>
</dbReference>
<protein>
    <submittedName>
        <fullName evidence="5">WYL domain-containing protein</fullName>
    </submittedName>
</protein>
<feature type="domain" description="HTH deoR-type" evidence="4">
    <location>
        <begin position="4"/>
        <end position="59"/>
    </location>
</feature>
<dbReference type="InterPro" id="IPR013196">
    <property type="entry name" value="HTH_11"/>
</dbReference>
<reference evidence="5" key="1">
    <citation type="journal article" date="2021" name="PeerJ">
        <title>Extensive microbial diversity within the chicken gut microbiome revealed by metagenomics and culture.</title>
        <authorList>
            <person name="Gilroy R."/>
            <person name="Ravi A."/>
            <person name="Getino M."/>
            <person name="Pursley I."/>
            <person name="Horton D.L."/>
            <person name="Alikhan N.F."/>
            <person name="Baker D."/>
            <person name="Gharbi K."/>
            <person name="Hall N."/>
            <person name="Watson M."/>
            <person name="Adriaenssens E.M."/>
            <person name="Foster-Nyarko E."/>
            <person name="Jarju S."/>
            <person name="Secka A."/>
            <person name="Antonio M."/>
            <person name="Oren A."/>
            <person name="Chaudhuri R.R."/>
            <person name="La Ragione R."/>
            <person name="Hildebrand F."/>
            <person name="Pallen M.J."/>
        </authorList>
    </citation>
    <scope>NUCLEOTIDE SEQUENCE</scope>
    <source>
        <strain evidence="5">ChiGjej1B1-98</strain>
    </source>
</reference>
<dbReference type="PANTHER" id="PTHR34580">
    <property type="match status" value="1"/>
</dbReference>
<dbReference type="InterPro" id="IPR001034">
    <property type="entry name" value="DeoR_HTH"/>
</dbReference>
<evidence type="ECO:0000256" key="3">
    <source>
        <dbReference type="ARBA" id="ARBA00023163"/>
    </source>
</evidence>
<dbReference type="InterPro" id="IPR028349">
    <property type="entry name" value="PafC-like"/>
</dbReference>
<reference evidence="5" key="2">
    <citation type="submission" date="2021-04" db="EMBL/GenBank/DDBJ databases">
        <authorList>
            <person name="Gilroy R."/>
        </authorList>
    </citation>
    <scope>NUCLEOTIDE SEQUENCE</scope>
    <source>
        <strain evidence="5">ChiGjej1B1-98</strain>
    </source>
</reference>
<dbReference type="GO" id="GO:0003700">
    <property type="term" value="F:DNA-binding transcription factor activity"/>
    <property type="evidence" value="ECO:0007669"/>
    <property type="project" value="InterPro"/>
</dbReference>
<dbReference type="InterPro" id="IPR036390">
    <property type="entry name" value="WH_DNA-bd_sf"/>
</dbReference>
<dbReference type="PROSITE" id="PS00894">
    <property type="entry name" value="HTH_DEOR_1"/>
    <property type="match status" value="1"/>
</dbReference>
<dbReference type="PROSITE" id="PS52050">
    <property type="entry name" value="WYL"/>
    <property type="match status" value="1"/>
</dbReference>
<evidence type="ECO:0000259" key="4">
    <source>
        <dbReference type="PROSITE" id="PS51000"/>
    </source>
</evidence>
<dbReference type="EMBL" id="DXDC01000208">
    <property type="protein sequence ID" value="HIY66046.1"/>
    <property type="molecule type" value="Genomic_DNA"/>
</dbReference>
<evidence type="ECO:0000256" key="2">
    <source>
        <dbReference type="ARBA" id="ARBA00023125"/>
    </source>
</evidence>
<keyword evidence="3" id="KW-0804">Transcription</keyword>
<dbReference type="AlphaFoldDB" id="A0A9D2C8E1"/>
<gene>
    <name evidence="5" type="ORF">H9830_07200</name>
</gene>
<dbReference type="Pfam" id="PF08279">
    <property type="entry name" value="HTH_11"/>
    <property type="match status" value="1"/>
</dbReference>
<accession>A0A9D2C8E1</accession>
<dbReference type="PIRSF" id="PIRSF016838">
    <property type="entry name" value="PafC"/>
    <property type="match status" value="1"/>
</dbReference>
<dbReference type="SUPFAM" id="SSF46785">
    <property type="entry name" value="Winged helix' DNA-binding domain"/>
    <property type="match status" value="1"/>
</dbReference>
<evidence type="ECO:0000313" key="5">
    <source>
        <dbReference type="EMBL" id="HIY66046.1"/>
    </source>
</evidence>
<dbReference type="InterPro" id="IPR051534">
    <property type="entry name" value="CBASS_pafABC_assoc_protein"/>
</dbReference>
<dbReference type="PROSITE" id="PS51000">
    <property type="entry name" value="HTH_DEOR_2"/>
    <property type="match status" value="1"/>
</dbReference>
<keyword evidence="1" id="KW-0805">Transcription regulation</keyword>
<sequence length="321" mass="35692">MADVTERMLRLLATLQSGQAFTGEELSARLEVSPRTLRRDVERLRGYGYPVTTRPGPGGHYQLAAGQRVPPLVLDDEETIAAVISLATLATNAPAQPGTLGDAASRAYGKIDALLPARLRRRALTLRMSVEAERRIAPSVHAVALGSIGDAVAAQEIVTFGYVDARENVSRRRVEPHRQVYIELRWYLLGWDLDREDWRIFRTDRISEFHSTGTRYEPRPLPADSAVAYLRSGLGETFHRVRITIDAPIAAVADALRHEDARLSSVNHTRTEALLALDSWQRVLPALSYLDSNFRIEAPPDMATDITQFARRLTAAVQAHD</sequence>
<keyword evidence="2" id="KW-0238">DNA-binding</keyword>
<name>A0A9D2C8E1_9MICO</name>
<dbReference type="InterPro" id="IPR018356">
    <property type="entry name" value="Tscrpt_reg_HTH_DeoR_CS"/>
</dbReference>
<organism evidence="5 6">
    <name type="scientific">Candidatus Agrococcus pullicola</name>
    <dbReference type="NCBI Taxonomy" id="2838429"/>
    <lineage>
        <taxon>Bacteria</taxon>
        <taxon>Bacillati</taxon>
        <taxon>Actinomycetota</taxon>
        <taxon>Actinomycetes</taxon>
        <taxon>Micrococcales</taxon>
        <taxon>Microbacteriaceae</taxon>
        <taxon>Agrococcus</taxon>
    </lineage>
</organism>
<dbReference type="GO" id="GO:0003677">
    <property type="term" value="F:DNA binding"/>
    <property type="evidence" value="ECO:0007669"/>
    <property type="project" value="UniProtKB-KW"/>
</dbReference>